<evidence type="ECO:0000256" key="6">
    <source>
        <dbReference type="SAM" id="SignalP"/>
    </source>
</evidence>
<dbReference type="EMBL" id="MKIP01000031">
    <property type="protein sequence ID" value="OLP61742.1"/>
    <property type="molecule type" value="Genomic_DNA"/>
</dbReference>
<proteinExistence type="inferred from homology"/>
<keyword evidence="3 6" id="KW-0732">Signal</keyword>
<accession>A0A1Q9B179</accession>
<dbReference type="NCBIfam" id="NF033814">
    <property type="entry name" value="copper_CopC"/>
    <property type="match status" value="1"/>
</dbReference>
<sequence>MPAVVVLSAIALPLSPVSRPAFAHAHLQAATLADKATIKAAPEAITLRFSEGLSLALSGATLSGEDQSEIGLGEARLSDDGKSLILPLAAALKPGTYRLDWHVLSVDGHKTKGTTSFTVAP</sequence>
<feature type="chain" id="PRO_5012232202" description="CopC domain-containing protein" evidence="6">
    <location>
        <begin position="24"/>
        <end position="121"/>
    </location>
</feature>
<dbReference type="InterPro" id="IPR007348">
    <property type="entry name" value="CopC_dom"/>
</dbReference>
<dbReference type="GO" id="GO:0046688">
    <property type="term" value="P:response to copper ion"/>
    <property type="evidence" value="ECO:0007669"/>
    <property type="project" value="InterPro"/>
</dbReference>
<feature type="signal peptide" evidence="6">
    <location>
        <begin position="1"/>
        <end position="23"/>
    </location>
</feature>
<dbReference type="Gene3D" id="2.60.40.1220">
    <property type="match status" value="1"/>
</dbReference>
<comment type="subcellular location">
    <subcellularLocation>
        <location evidence="1">Periplasm</location>
    </subcellularLocation>
</comment>
<protein>
    <recommendedName>
        <fullName evidence="7">CopC domain-containing protein</fullName>
    </recommendedName>
</protein>
<evidence type="ECO:0000256" key="2">
    <source>
        <dbReference type="ARBA" id="ARBA00010509"/>
    </source>
</evidence>
<dbReference type="GO" id="GO:0005507">
    <property type="term" value="F:copper ion binding"/>
    <property type="evidence" value="ECO:0007669"/>
    <property type="project" value="InterPro"/>
</dbReference>
<evidence type="ECO:0000313" key="9">
    <source>
        <dbReference type="Proteomes" id="UP000186364"/>
    </source>
</evidence>
<gene>
    <name evidence="8" type="ORF">BJF93_08955</name>
</gene>
<comment type="similarity">
    <text evidence="2">Belongs to the CopC family.</text>
</comment>
<evidence type="ECO:0000256" key="4">
    <source>
        <dbReference type="ARBA" id="ARBA00022764"/>
    </source>
</evidence>
<dbReference type="InterPro" id="IPR014755">
    <property type="entry name" value="Cu-Rt/internalin_Ig-like"/>
</dbReference>
<comment type="caution">
    <text evidence="8">The sequence shown here is derived from an EMBL/GenBank/DDBJ whole genome shotgun (WGS) entry which is preliminary data.</text>
</comment>
<keyword evidence="9" id="KW-1185">Reference proteome</keyword>
<evidence type="ECO:0000256" key="5">
    <source>
        <dbReference type="ARBA" id="ARBA00023008"/>
    </source>
</evidence>
<organism evidence="8 9">
    <name type="scientific">Xaviernesmea oryzae</name>
    <dbReference type="NCBI Taxonomy" id="464029"/>
    <lineage>
        <taxon>Bacteria</taxon>
        <taxon>Pseudomonadati</taxon>
        <taxon>Pseudomonadota</taxon>
        <taxon>Alphaproteobacteria</taxon>
        <taxon>Hyphomicrobiales</taxon>
        <taxon>Rhizobiaceae</taxon>
        <taxon>Rhizobium/Agrobacterium group</taxon>
        <taxon>Xaviernesmea</taxon>
    </lineage>
</organism>
<dbReference type="AlphaFoldDB" id="A0A1Q9B179"/>
<dbReference type="GO" id="GO:0042597">
    <property type="term" value="C:periplasmic space"/>
    <property type="evidence" value="ECO:0007669"/>
    <property type="project" value="UniProtKB-SubCell"/>
</dbReference>
<reference evidence="8 9" key="1">
    <citation type="submission" date="2016-09" db="EMBL/GenBank/DDBJ databases">
        <title>Rhizobium sp. nov., a novel species isolated from the rice rhizosphere.</title>
        <authorList>
            <person name="Zhao J."/>
            <person name="Zhang X."/>
        </authorList>
    </citation>
    <scope>NUCLEOTIDE SEQUENCE [LARGE SCALE GENOMIC DNA]</scope>
    <source>
        <strain evidence="8 9">1.7048</strain>
    </source>
</reference>
<dbReference type="Proteomes" id="UP000186364">
    <property type="component" value="Unassembled WGS sequence"/>
</dbReference>
<evidence type="ECO:0000259" key="7">
    <source>
        <dbReference type="Pfam" id="PF04234"/>
    </source>
</evidence>
<evidence type="ECO:0000256" key="3">
    <source>
        <dbReference type="ARBA" id="ARBA00022729"/>
    </source>
</evidence>
<keyword evidence="5" id="KW-0186">Copper</keyword>
<keyword evidence="4" id="KW-0574">Periplasm</keyword>
<evidence type="ECO:0000256" key="1">
    <source>
        <dbReference type="ARBA" id="ARBA00004418"/>
    </source>
</evidence>
<dbReference type="Pfam" id="PF04234">
    <property type="entry name" value="CopC"/>
    <property type="match status" value="1"/>
</dbReference>
<dbReference type="InterPro" id="IPR014756">
    <property type="entry name" value="Ig_E-set"/>
</dbReference>
<dbReference type="InterPro" id="IPR047685">
    <property type="entry name" value="CopC-like"/>
</dbReference>
<feature type="domain" description="CopC" evidence="7">
    <location>
        <begin position="24"/>
        <end position="119"/>
    </location>
</feature>
<evidence type="ECO:0000313" key="8">
    <source>
        <dbReference type="EMBL" id="OLP61742.1"/>
    </source>
</evidence>
<dbReference type="SUPFAM" id="SSF81296">
    <property type="entry name" value="E set domains"/>
    <property type="match status" value="1"/>
</dbReference>
<name>A0A1Q9B179_9HYPH</name>